<dbReference type="EMBL" id="CP039908">
    <property type="protein sequence ID" value="QCM03080.1"/>
    <property type="molecule type" value="Genomic_DNA"/>
</dbReference>
<dbReference type="PANTHER" id="PTHR35279:SF1">
    <property type="entry name" value="ARABINANASE_LEVANSUCRASE_INVERTASE"/>
    <property type="match status" value="1"/>
</dbReference>
<name>A0AAE6EMW4_AGRTU</name>
<organism evidence="1 2">
    <name type="scientific">Agrobacterium tumefaciens</name>
    <dbReference type="NCBI Taxonomy" id="358"/>
    <lineage>
        <taxon>Bacteria</taxon>
        <taxon>Pseudomonadati</taxon>
        <taxon>Pseudomonadota</taxon>
        <taxon>Alphaproteobacteria</taxon>
        <taxon>Hyphomicrobiales</taxon>
        <taxon>Rhizobiaceae</taxon>
        <taxon>Rhizobium/Agrobacterium group</taxon>
        <taxon>Agrobacterium</taxon>
        <taxon>Agrobacterium tumefaciens complex</taxon>
    </lineage>
</organism>
<proteinExistence type="predicted"/>
<dbReference type="PANTHER" id="PTHR35279">
    <property type="match status" value="1"/>
</dbReference>
<reference evidence="1 2" key="1">
    <citation type="submission" date="2019-04" db="EMBL/GenBank/DDBJ databases">
        <title>Complete genome sequence of Agrobacterium tumefaciens CFBP6624.</title>
        <authorList>
            <person name="Haryono M."/>
            <person name="Lin Y.-C."/>
            <person name="Lai E.-M."/>
            <person name="Kuo C.-H."/>
        </authorList>
    </citation>
    <scope>NUCLEOTIDE SEQUENCE [LARGE SCALE GENOMIC DNA]</scope>
    <source>
        <strain evidence="1 2">CFBP6624</strain>
    </source>
</reference>
<protein>
    <recommendedName>
        <fullName evidence="3">Glycosyl hydrolase family 32 N-terminal domain-containing protein</fullName>
    </recommendedName>
</protein>
<dbReference type="RefSeq" id="WP_137087835.1">
    <property type="nucleotide sequence ID" value="NZ_CP039908.1"/>
</dbReference>
<evidence type="ECO:0000313" key="1">
    <source>
        <dbReference type="EMBL" id="QCM03080.1"/>
    </source>
</evidence>
<gene>
    <name evidence="1" type="ORF">CFBP6624_23420</name>
</gene>
<dbReference type="SUPFAM" id="SSF75005">
    <property type="entry name" value="Arabinanase/levansucrase/invertase"/>
    <property type="match status" value="1"/>
</dbReference>
<dbReference type="AlphaFoldDB" id="A0AAE6EMW4"/>
<dbReference type="Gene3D" id="2.115.10.20">
    <property type="entry name" value="Glycosyl hydrolase domain, family 43"/>
    <property type="match status" value="2"/>
</dbReference>
<dbReference type="Proteomes" id="UP000298646">
    <property type="component" value="Chromosome linear"/>
</dbReference>
<accession>A0AAE6EMW4</accession>
<dbReference type="InterPro" id="IPR023296">
    <property type="entry name" value="Glyco_hydro_beta-prop_sf"/>
</dbReference>
<evidence type="ECO:0000313" key="2">
    <source>
        <dbReference type="Proteomes" id="UP000298646"/>
    </source>
</evidence>
<evidence type="ECO:0008006" key="3">
    <source>
        <dbReference type="Google" id="ProtNLM"/>
    </source>
</evidence>
<sequence>MMVSAKQVWRRLGRVIEPKPTDGWWRSHASYPTALVRKTGPVTIFFSVRDGFNKSSLASIELDIDGDRFQAGPVRGPLFMHGPRGGFDADGVTVTSFVQQDERLLAYYLGWTTGVSVPFTNFIGLAEAQSDGTFKRLSSAPIVGRSPENPFTLGYPWVMKTSGEFRMWFGSHLFWGESGLEMNHVVKQARSVDGLLWTQMPGVAVPLAGEVDAAEFAVSRPVVLQEPEGSLSMWYARRNPQYCIGYAVSVDQGLSWQRKDELFTLEGKPDAWESQETTYPCVFDFNGNRYMLYNGNGYGRTGFGLARLEIQVQAH</sequence>